<dbReference type="PANTHER" id="PTHR33498">
    <property type="entry name" value="TRANSPOSASE FOR INSERTION SEQUENCE ELEMENT IS1557"/>
    <property type="match status" value="1"/>
</dbReference>
<dbReference type="Proteomes" id="UP000185487">
    <property type="component" value="Chromosome"/>
</dbReference>
<dbReference type="EMBL" id="FOPK01000047">
    <property type="protein sequence ID" value="SFH70554.1"/>
    <property type="molecule type" value="Genomic_DNA"/>
</dbReference>
<name>A0AAE8L9Q5_9HYPH</name>
<reference evidence="3 5" key="1">
    <citation type="submission" date="2016-04" db="EMBL/GenBank/DDBJ databases">
        <title>Complete genome sequencing and analysis of CBMB27, Methylobacterium phyllosphaerae isolated from leaf tissues of rice (Oryza sativa L.).</title>
        <authorList>
            <person name="Lee Y."/>
            <person name="Hwangbo K."/>
            <person name="Chung H."/>
            <person name="Yoo J."/>
            <person name="Kim K.Y."/>
            <person name="Sa T.M."/>
            <person name="Um Y."/>
            <person name="Madhaiyan M."/>
        </authorList>
    </citation>
    <scope>NUCLEOTIDE SEQUENCE [LARGE SCALE GENOMIC DNA]</scope>
    <source>
        <strain evidence="3 5">CBMB27</strain>
    </source>
</reference>
<dbReference type="AlphaFoldDB" id="A0AAE8L9Q5"/>
<evidence type="ECO:0000313" key="5">
    <source>
        <dbReference type="Proteomes" id="UP000185487"/>
    </source>
</evidence>
<dbReference type="KEGG" id="mphy:MCBMB27_00895"/>
<gene>
    <name evidence="3" type="ORF">MCBMB27_00895</name>
    <name evidence="4" type="ORF">SAMN05192567_14719</name>
</gene>
<dbReference type="PANTHER" id="PTHR33498:SF1">
    <property type="entry name" value="TRANSPOSASE FOR INSERTION SEQUENCE ELEMENT IS1557"/>
    <property type="match status" value="1"/>
</dbReference>
<sequence length="255" mass="28424">MHRPRTSIELAVGGEAGARLTGHLRMQTSPNTILCLVRRLPLPSVDRLRAVSIDDWAVRKRRIYGTLLVEFDRRCPINRLPDRTGATVTDWLGRRPSIQIVARDPSTEYARAAAAGASAALRVADRWHHILNMRQALERWLGRVHGRLRQLLTLDLHRTFAEVVAWEDGRLRHAGRVDMTRGGLESFARTLRADDEVVIEVTGNAMVVSHLLRQHAARVVIANPLQVKAIAHAHVKTDKIAAGVLANLYAAGFLP</sequence>
<evidence type="ECO:0000313" key="6">
    <source>
        <dbReference type="Proteomes" id="UP000199140"/>
    </source>
</evidence>
<feature type="domain" description="Transposase IS204/IS1001/IS1096/IS1165 DDE" evidence="2">
    <location>
        <begin position="51"/>
        <end position="150"/>
    </location>
</feature>
<reference evidence="4 6" key="2">
    <citation type="submission" date="2016-10" db="EMBL/GenBank/DDBJ databases">
        <authorList>
            <person name="Varghese N."/>
            <person name="Submissions S."/>
        </authorList>
    </citation>
    <scope>NUCLEOTIDE SEQUENCE [LARGE SCALE GENOMIC DNA]</scope>
    <source>
        <strain evidence="4 6">CBMB27</strain>
    </source>
</reference>
<dbReference type="EMBL" id="CP015367">
    <property type="protein sequence ID" value="APT30186.1"/>
    <property type="molecule type" value="Genomic_DNA"/>
</dbReference>
<feature type="domain" description="Transposase IS110-like N-terminal" evidence="1">
    <location>
        <begin position="155"/>
        <end position="249"/>
    </location>
</feature>
<dbReference type="Pfam" id="PF01548">
    <property type="entry name" value="DEDD_Tnp_IS110"/>
    <property type="match status" value="1"/>
</dbReference>
<dbReference type="InterPro" id="IPR047951">
    <property type="entry name" value="Transpos_ISL3"/>
</dbReference>
<proteinExistence type="predicted"/>
<dbReference type="Proteomes" id="UP000199140">
    <property type="component" value="Unassembled WGS sequence"/>
</dbReference>
<dbReference type="Pfam" id="PF01610">
    <property type="entry name" value="DDE_Tnp_ISL3"/>
    <property type="match status" value="1"/>
</dbReference>
<keyword evidence="5" id="KW-1185">Reference proteome</keyword>
<dbReference type="GO" id="GO:0003677">
    <property type="term" value="F:DNA binding"/>
    <property type="evidence" value="ECO:0007669"/>
    <property type="project" value="InterPro"/>
</dbReference>
<evidence type="ECO:0000259" key="1">
    <source>
        <dbReference type="Pfam" id="PF01548"/>
    </source>
</evidence>
<dbReference type="InterPro" id="IPR002560">
    <property type="entry name" value="Transposase_DDE"/>
</dbReference>
<evidence type="ECO:0000313" key="4">
    <source>
        <dbReference type="EMBL" id="SFH70554.1"/>
    </source>
</evidence>
<evidence type="ECO:0000259" key="2">
    <source>
        <dbReference type="Pfam" id="PF01610"/>
    </source>
</evidence>
<accession>A0AAE8L9Q5</accession>
<dbReference type="InterPro" id="IPR002525">
    <property type="entry name" value="Transp_IS110-like_N"/>
</dbReference>
<dbReference type="GO" id="GO:0004803">
    <property type="term" value="F:transposase activity"/>
    <property type="evidence" value="ECO:0007669"/>
    <property type="project" value="InterPro"/>
</dbReference>
<protein>
    <submittedName>
        <fullName evidence="4">Transposase</fullName>
    </submittedName>
</protein>
<dbReference type="GO" id="GO:0006313">
    <property type="term" value="P:DNA transposition"/>
    <property type="evidence" value="ECO:0007669"/>
    <property type="project" value="InterPro"/>
</dbReference>
<organism evidence="4 6">
    <name type="scientific">Methylobacterium phyllosphaerae</name>
    <dbReference type="NCBI Taxonomy" id="418223"/>
    <lineage>
        <taxon>Bacteria</taxon>
        <taxon>Pseudomonadati</taxon>
        <taxon>Pseudomonadota</taxon>
        <taxon>Alphaproteobacteria</taxon>
        <taxon>Hyphomicrobiales</taxon>
        <taxon>Methylobacteriaceae</taxon>
        <taxon>Methylobacterium</taxon>
    </lineage>
</organism>
<evidence type="ECO:0000313" key="3">
    <source>
        <dbReference type="EMBL" id="APT30186.1"/>
    </source>
</evidence>